<dbReference type="GO" id="GO:0106050">
    <property type="term" value="F:tRNA 2'-O-methyltransferase activity"/>
    <property type="evidence" value="ECO:0007669"/>
    <property type="project" value="UniProtKB-UniRule"/>
</dbReference>
<dbReference type="PANTHER" id="PTHR12998">
    <property type="entry name" value="TRNA:M(4)X MODIFICATION ENZYME TRM13 HOMOLOG"/>
    <property type="match status" value="1"/>
</dbReference>
<comment type="catalytic activity">
    <reaction evidence="12 15">
        <text>cytidine(4) in tRNA(Pro) + S-adenosyl-L-methionine = 2'-O-methylcytidine(4) in tRNA(Pro) + S-adenosyl-L-homocysteine + H(+)</text>
        <dbReference type="Rhea" id="RHEA:32767"/>
        <dbReference type="Rhea" id="RHEA-COMP:10397"/>
        <dbReference type="Rhea" id="RHEA-COMP:10398"/>
        <dbReference type="ChEBI" id="CHEBI:15378"/>
        <dbReference type="ChEBI" id="CHEBI:57856"/>
        <dbReference type="ChEBI" id="CHEBI:59789"/>
        <dbReference type="ChEBI" id="CHEBI:74495"/>
        <dbReference type="ChEBI" id="CHEBI:82748"/>
        <dbReference type="EC" id="2.1.1.225"/>
    </reaction>
</comment>
<keyword evidence="8 15" id="KW-0819">tRNA processing</keyword>
<comment type="similarity">
    <text evidence="2 15">Belongs to the methyltransferase TRM13 family.</text>
</comment>
<dbReference type="PhylomeDB" id="A0A060T5S3"/>
<dbReference type="Pfam" id="PF05206">
    <property type="entry name" value="TRM13"/>
    <property type="match status" value="1"/>
</dbReference>
<keyword evidence="6 15" id="KW-0808">Transferase</keyword>
<name>A0A060T5S3_BLAAD</name>
<reference evidence="18" key="1">
    <citation type="submission" date="2014-02" db="EMBL/GenBank/DDBJ databases">
        <authorList>
            <person name="Genoscope - CEA"/>
        </authorList>
    </citation>
    <scope>NUCLEOTIDE SEQUENCE</scope>
    <source>
        <strain evidence="18">LS3</strain>
    </source>
</reference>
<evidence type="ECO:0000256" key="4">
    <source>
        <dbReference type="ARBA" id="ARBA00015883"/>
    </source>
</evidence>
<keyword evidence="11 15" id="KW-0862">Zinc</keyword>
<evidence type="ECO:0000256" key="7">
    <source>
        <dbReference type="ARBA" id="ARBA00022691"/>
    </source>
</evidence>
<evidence type="ECO:0000259" key="17">
    <source>
        <dbReference type="PROSITE" id="PS51800"/>
    </source>
</evidence>
<dbReference type="InterPro" id="IPR021721">
    <property type="entry name" value="Znf_CCCH-type_TRM13"/>
</dbReference>
<evidence type="ECO:0000256" key="3">
    <source>
        <dbReference type="ARBA" id="ARBA00012810"/>
    </source>
</evidence>
<dbReference type="InterPro" id="IPR039044">
    <property type="entry name" value="Trm13"/>
</dbReference>
<evidence type="ECO:0000256" key="10">
    <source>
        <dbReference type="ARBA" id="ARBA00022771"/>
    </source>
</evidence>
<dbReference type="Pfam" id="PF05253">
    <property type="entry name" value="zf-U11-48K"/>
    <property type="match status" value="1"/>
</dbReference>
<keyword evidence="16" id="KW-0175">Coiled coil</keyword>
<feature type="coiled-coil region" evidence="16">
    <location>
        <begin position="134"/>
        <end position="161"/>
    </location>
</feature>
<protein>
    <recommendedName>
        <fullName evidence="4 15">tRNA:m(4)X modification enzyme TRM13</fullName>
        <ecNumber evidence="3 15">2.1.1.225</ecNumber>
    </recommendedName>
</protein>
<evidence type="ECO:0000313" key="18">
    <source>
        <dbReference type="EMBL" id="CDP34536.1"/>
    </source>
</evidence>
<evidence type="ECO:0000256" key="14">
    <source>
        <dbReference type="ARBA" id="ARBA00049393"/>
    </source>
</evidence>
<keyword evidence="5 15" id="KW-0489">Methyltransferase</keyword>
<dbReference type="PROSITE" id="PS51800">
    <property type="entry name" value="ZF_CHHC_U11_48K"/>
    <property type="match status" value="1"/>
</dbReference>
<evidence type="ECO:0000256" key="13">
    <source>
        <dbReference type="ARBA" id="ARBA00048635"/>
    </source>
</evidence>
<dbReference type="InterPro" id="IPR022776">
    <property type="entry name" value="TRM13/UPF0224_CHHC_Znf_dom"/>
</dbReference>
<organism evidence="18">
    <name type="scientific">Blastobotrys adeninivorans</name>
    <name type="common">Yeast</name>
    <name type="synonym">Arxula adeninivorans</name>
    <dbReference type="NCBI Taxonomy" id="409370"/>
    <lineage>
        <taxon>Eukaryota</taxon>
        <taxon>Fungi</taxon>
        <taxon>Dikarya</taxon>
        <taxon>Ascomycota</taxon>
        <taxon>Saccharomycotina</taxon>
        <taxon>Dipodascomycetes</taxon>
        <taxon>Dipodascales</taxon>
        <taxon>Trichomonascaceae</taxon>
        <taxon>Blastobotrys</taxon>
    </lineage>
</organism>
<dbReference type="Pfam" id="PF11722">
    <property type="entry name" value="zf-TRM13_CCCH"/>
    <property type="match status" value="1"/>
</dbReference>
<dbReference type="GO" id="GO:0030488">
    <property type="term" value="P:tRNA methylation"/>
    <property type="evidence" value="ECO:0007669"/>
    <property type="project" value="InterPro"/>
</dbReference>
<evidence type="ECO:0000256" key="8">
    <source>
        <dbReference type="ARBA" id="ARBA00022694"/>
    </source>
</evidence>
<feature type="domain" description="CHHC U11-48K-type" evidence="17">
    <location>
        <begin position="51"/>
        <end position="78"/>
    </location>
</feature>
<dbReference type="EC" id="2.1.1.225" evidence="3 15"/>
<comment type="catalytic activity">
    <reaction evidence="14 15">
        <text>adenosine(4) in tRNA(His) + S-adenosyl-L-methionine = 2'-O-methyladenosine(4) in tRNA(His) + S-adenosyl-L-homocysteine + H(+)</text>
        <dbReference type="Rhea" id="RHEA:43196"/>
        <dbReference type="Rhea" id="RHEA-COMP:10401"/>
        <dbReference type="Rhea" id="RHEA-COMP:10402"/>
        <dbReference type="ChEBI" id="CHEBI:15378"/>
        <dbReference type="ChEBI" id="CHEBI:57856"/>
        <dbReference type="ChEBI" id="CHEBI:59789"/>
        <dbReference type="ChEBI" id="CHEBI:74411"/>
        <dbReference type="ChEBI" id="CHEBI:74477"/>
        <dbReference type="EC" id="2.1.1.225"/>
    </reaction>
</comment>
<comment type="function">
    <text evidence="1 15">tRNA methylase which 2'-O-methylates cytidine(4) in tRNA(Pro) and tRNA(Gly)(GCC), and adenosine(4) in tRNA(His).</text>
</comment>
<dbReference type="InterPro" id="IPR007871">
    <property type="entry name" value="Methyltransferase_TRM13"/>
</dbReference>
<keyword evidence="9 15" id="KW-0479">Metal-binding</keyword>
<evidence type="ECO:0000256" key="12">
    <source>
        <dbReference type="ARBA" id="ARBA00048165"/>
    </source>
</evidence>
<evidence type="ECO:0000256" key="9">
    <source>
        <dbReference type="ARBA" id="ARBA00022723"/>
    </source>
</evidence>
<dbReference type="GO" id="GO:0008270">
    <property type="term" value="F:zinc ion binding"/>
    <property type="evidence" value="ECO:0007669"/>
    <property type="project" value="UniProtKB-KW"/>
</dbReference>
<dbReference type="EMBL" id="HG937693">
    <property type="protein sequence ID" value="CDP34536.1"/>
    <property type="molecule type" value="Genomic_DNA"/>
</dbReference>
<sequence>MVSERPRCQYYMAQKKRQCNMTRRKEEKYCAEHLVVLGRSSIEKQGRERKRVPCPLDPKHSVWEDQVKNHVKKCSAKRKLEKPTCNWFKEDHNLVGCDPQDSLQAFRDRVSDLDYDKWIPMIRKVYEKVKHEPVRRAIESDSALESRLMELENQKHALQQSSLIGHMKRVGALDRHNVIAEFGCGRGELSRYVCRAMSMDSQNDGSNSGDAQKHWLIDRAGPRLKLDSKLAKDFEESGASGEKPIVARTKVDIKDLYIDDEVLEQLGFGKHDKVSAVSKHLCGCATDLTLECLNKSSCKVGAIAIALCCRQLCSYETYPLTGRDWLKENGIDSEGFHSIARMSSWAVCGRRPQPTVHKSGLDYDQREEIGLMCRRIIDYGRVISLRQQGYKVELVQYVDSDISLENVCLLAN</sequence>
<evidence type="ECO:0000256" key="15">
    <source>
        <dbReference type="RuleBase" id="RU367103"/>
    </source>
</evidence>
<comment type="catalytic activity">
    <reaction evidence="13 15">
        <text>cytidine(4) in tRNA(Gly)(GCC) + S-adenosyl-L-methionine = 2'-O-methylcytidine(4) in tRNA(Gly)(GCC) + S-adenosyl-L-homocysteine + H(+)</text>
        <dbReference type="Rhea" id="RHEA:43192"/>
        <dbReference type="Rhea" id="RHEA-COMP:10399"/>
        <dbReference type="Rhea" id="RHEA-COMP:10400"/>
        <dbReference type="ChEBI" id="CHEBI:15378"/>
        <dbReference type="ChEBI" id="CHEBI:57856"/>
        <dbReference type="ChEBI" id="CHEBI:59789"/>
        <dbReference type="ChEBI" id="CHEBI:74495"/>
        <dbReference type="ChEBI" id="CHEBI:82748"/>
        <dbReference type="EC" id="2.1.1.225"/>
    </reaction>
</comment>
<evidence type="ECO:0000256" key="2">
    <source>
        <dbReference type="ARBA" id="ARBA00005265"/>
    </source>
</evidence>
<evidence type="ECO:0000256" key="6">
    <source>
        <dbReference type="ARBA" id="ARBA00022679"/>
    </source>
</evidence>
<evidence type="ECO:0000256" key="5">
    <source>
        <dbReference type="ARBA" id="ARBA00022603"/>
    </source>
</evidence>
<accession>A0A060T5S3</accession>
<keyword evidence="7 15" id="KW-0949">S-adenosyl-L-methionine</keyword>
<reference evidence="18" key="2">
    <citation type="submission" date="2014-06" db="EMBL/GenBank/DDBJ databases">
        <title>The complete genome of Blastobotrys (Arxula) adeninivorans LS3 - a yeast of biotechnological interest.</title>
        <authorList>
            <person name="Kunze G."/>
            <person name="Gaillardin C."/>
            <person name="Czernicka M."/>
            <person name="Durrens P."/>
            <person name="Martin T."/>
            <person name="Boer E."/>
            <person name="Gabaldon T."/>
            <person name="Cruz J."/>
            <person name="Talla E."/>
            <person name="Marck C."/>
            <person name="Goffeau A."/>
            <person name="Barbe V."/>
            <person name="Baret P."/>
            <person name="Baronian K."/>
            <person name="Beier S."/>
            <person name="Bleykasten C."/>
            <person name="Bode R."/>
            <person name="Casaregola S."/>
            <person name="Despons L."/>
            <person name="Fairhead C."/>
            <person name="Giersberg M."/>
            <person name="Gierski P."/>
            <person name="Hahnel U."/>
            <person name="Hartmann A."/>
            <person name="Jankowska D."/>
            <person name="Jubin C."/>
            <person name="Jung P."/>
            <person name="Lafontaine I."/>
            <person name="Leh-Louis V."/>
            <person name="Lemaire M."/>
            <person name="Marcet-Houben M."/>
            <person name="Mascher M."/>
            <person name="Morel G."/>
            <person name="Richard G.-F."/>
            <person name="Riechen J."/>
            <person name="Sacerdot C."/>
            <person name="Sarkar A."/>
            <person name="Savel G."/>
            <person name="Schacherer J."/>
            <person name="Sherman D."/>
            <person name="Straub M.-L."/>
            <person name="Stein N."/>
            <person name="Thierry A."/>
            <person name="Trautwein-Schult A."/>
            <person name="Westhof E."/>
            <person name="Worch S."/>
            <person name="Dujon B."/>
            <person name="Souciet J.-L."/>
            <person name="Wincker P."/>
            <person name="Scholz U."/>
            <person name="Neuveglise N."/>
        </authorList>
    </citation>
    <scope>NUCLEOTIDE SEQUENCE</scope>
    <source>
        <strain evidence="18">LS3</strain>
    </source>
</reference>
<proteinExistence type="inferred from homology"/>
<dbReference type="PANTHER" id="PTHR12998:SF0">
    <property type="entry name" value="TRNA:M(4)X MODIFICATION ENZYME TRM13 HOMOLOG"/>
    <property type="match status" value="1"/>
</dbReference>
<evidence type="ECO:0000256" key="16">
    <source>
        <dbReference type="SAM" id="Coils"/>
    </source>
</evidence>
<dbReference type="AlphaFoldDB" id="A0A060T5S3"/>
<keyword evidence="10 15" id="KW-0863">Zinc-finger</keyword>
<gene>
    <name evidence="18" type="ORF">GNLVRS02_ARAD1C14762g</name>
</gene>
<evidence type="ECO:0000256" key="11">
    <source>
        <dbReference type="ARBA" id="ARBA00022833"/>
    </source>
</evidence>
<evidence type="ECO:0000256" key="1">
    <source>
        <dbReference type="ARBA" id="ARBA00002267"/>
    </source>
</evidence>